<dbReference type="SUPFAM" id="SSF90002">
    <property type="entry name" value="Hypothetical protein YjiA, C-terminal domain"/>
    <property type="match status" value="1"/>
</dbReference>
<dbReference type="NCBIfam" id="NF047431">
    <property type="entry name" value="hiber_recruit"/>
    <property type="match status" value="1"/>
</dbReference>
<reference evidence="4" key="1">
    <citation type="journal article" date="2019" name="Int. J. Syst. Evol. Microbiol.">
        <title>The Global Catalogue of Microorganisms (GCM) 10K type strain sequencing project: providing services to taxonomists for standard genome sequencing and annotation.</title>
        <authorList>
            <consortium name="The Broad Institute Genomics Platform"/>
            <consortium name="The Broad Institute Genome Sequencing Center for Infectious Disease"/>
            <person name="Wu L."/>
            <person name="Ma J."/>
        </authorList>
    </citation>
    <scope>NUCLEOTIDE SEQUENCE [LARGE SCALE GENOMIC DNA]</scope>
    <source>
        <strain evidence="4">JCM 17342</strain>
    </source>
</reference>
<dbReference type="InterPro" id="IPR011629">
    <property type="entry name" value="CobW-like_C"/>
</dbReference>
<evidence type="ECO:0000313" key="4">
    <source>
        <dbReference type="Proteomes" id="UP001501747"/>
    </source>
</evidence>
<dbReference type="InterPro" id="IPR003495">
    <property type="entry name" value="CobW/HypB/UreG_nucleotide-bd"/>
</dbReference>
<dbReference type="Pfam" id="PF02492">
    <property type="entry name" value="cobW"/>
    <property type="match status" value="1"/>
</dbReference>
<dbReference type="EMBL" id="BAABAL010000005">
    <property type="protein sequence ID" value="GAA3992643.1"/>
    <property type="molecule type" value="Genomic_DNA"/>
</dbReference>
<dbReference type="Gene3D" id="3.40.50.300">
    <property type="entry name" value="P-loop containing nucleotide triphosphate hydrolases"/>
    <property type="match status" value="1"/>
</dbReference>
<dbReference type="Pfam" id="PF07683">
    <property type="entry name" value="CobW_C"/>
    <property type="match status" value="1"/>
</dbReference>
<gene>
    <name evidence="3" type="ORF">GCM10022247_09760</name>
</gene>
<dbReference type="PANTHER" id="PTHR43603">
    <property type="entry name" value="COBW DOMAIN-CONTAINING PROTEIN DDB_G0274527"/>
    <property type="match status" value="1"/>
</dbReference>
<evidence type="ECO:0000259" key="2">
    <source>
        <dbReference type="SMART" id="SM00833"/>
    </source>
</evidence>
<keyword evidence="4" id="KW-1185">Reference proteome</keyword>
<evidence type="ECO:0000313" key="3">
    <source>
        <dbReference type="EMBL" id="GAA3992643.1"/>
    </source>
</evidence>
<proteinExistence type="predicted"/>
<evidence type="ECO:0000256" key="1">
    <source>
        <dbReference type="SAM" id="MobiDB-lite"/>
    </source>
</evidence>
<comment type="caution">
    <text evidence="3">The sequence shown here is derived from an EMBL/GenBank/DDBJ whole genome shotgun (WGS) entry which is preliminary data.</text>
</comment>
<feature type="region of interest" description="Disordered" evidence="1">
    <location>
        <begin position="393"/>
        <end position="418"/>
    </location>
</feature>
<dbReference type="InterPro" id="IPR027417">
    <property type="entry name" value="P-loop_NTPase"/>
</dbReference>
<feature type="domain" description="CobW C-terminal" evidence="2">
    <location>
        <begin position="259"/>
        <end position="373"/>
    </location>
</feature>
<dbReference type="SMART" id="SM00833">
    <property type="entry name" value="CobW_C"/>
    <property type="match status" value="1"/>
</dbReference>
<accession>A0ABP7R559</accession>
<protein>
    <submittedName>
        <fullName evidence="3">GTP-binding protein</fullName>
    </submittedName>
</protein>
<sequence>MEIVVNKGADVTDQRVPVVLLSGLAADAVAEVARHAAADPTTAVLHHDLREVVQGVVRRTLTHGEHRATEVLELAHGCVSCTLRQDLLPVALRLAEAPDVRRIVLHLDPAMEPEAVCWALHHVVVDGRVATERLRIDAVVSTVDAATWFADAIGEESLYERGMSASADDERTIAQVVVAQVEFADAVIVAGAAPDAWTAARTDAVLDRLAPELPRADLPGLDLDALVAAVPARARKGEVGDAHEPLLRGQPPLEPDCGISVVLFDERRPFHPGRLHDALDVLLEGVVRTRGRLWVASQPDAALWVESAGGGLRIAHAGPWLATTEDWSEVDSERVAMASLRWDPYYGDREQQLVVITHLASPEEITSALHEALLTDAELAEGAEVWRTYEDPFGEWHTDPCEDSGDRDSALRTGREEG</sequence>
<dbReference type="PANTHER" id="PTHR43603:SF1">
    <property type="entry name" value="ZINC-REGULATED GTPASE METALLOPROTEIN ACTIVATOR 1"/>
    <property type="match status" value="1"/>
</dbReference>
<dbReference type="Proteomes" id="UP001501747">
    <property type="component" value="Unassembled WGS sequence"/>
</dbReference>
<dbReference type="InterPro" id="IPR051927">
    <property type="entry name" value="Zn_Chap_cDPG_Synth"/>
</dbReference>
<organism evidence="3 4">
    <name type="scientific">Allokutzneria multivorans</name>
    <dbReference type="NCBI Taxonomy" id="1142134"/>
    <lineage>
        <taxon>Bacteria</taxon>
        <taxon>Bacillati</taxon>
        <taxon>Actinomycetota</taxon>
        <taxon>Actinomycetes</taxon>
        <taxon>Pseudonocardiales</taxon>
        <taxon>Pseudonocardiaceae</taxon>
        <taxon>Allokutzneria</taxon>
    </lineage>
</organism>
<name>A0ABP7R559_9PSEU</name>